<dbReference type="GO" id="GO:0005975">
    <property type="term" value="P:carbohydrate metabolic process"/>
    <property type="evidence" value="ECO:0007669"/>
    <property type="project" value="UniProtKB-UniRule"/>
</dbReference>
<dbReference type="Proteomes" id="UP001150925">
    <property type="component" value="Unassembled WGS sequence"/>
</dbReference>
<evidence type="ECO:0000256" key="6">
    <source>
        <dbReference type="RuleBase" id="RU365095"/>
    </source>
</evidence>
<dbReference type="Pfam" id="PF01182">
    <property type="entry name" value="Glucosamine_iso"/>
    <property type="match status" value="1"/>
</dbReference>
<dbReference type="OrthoDB" id="432544at2759"/>
<evidence type="ECO:0000256" key="2">
    <source>
        <dbReference type="ARBA" id="ARBA00004961"/>
    </source>
</evidence>
<comment type="pathway">
    <text evidence="2 6">Carbohydrate degradation; pentose phosphate pathway; D-ribulose 5-phosphate from D-glucose 6-phosphate (oxidative stage): step 2/3.</text>
</comment>
<dbReference type="InterPro" id="IPR039104">
    <property type="entry name" value="6PGL"/>
</dbReference>
<sequence>MPRTVYEFPSADAVATGLRDLVLRAQDEALSKHDRFTVALSGGSLPNTLAKGLLAKPEGFRWDRWHVFYADERCVPLDHPESNHRLAQTELLSKVPIPSSQVYTLNPALVEKPAEAAEDYQKQLMTVFATKSTVRFPVFDLILLGMGPDGHTCSLFPNHALLEESEQWVGYLTDSPKPPPTRITLTLPVVNHAHMVVFVTTGANKKDTLVQILDRKEPLPAAQVNPIHGQLYWFLDEPAASGLQTTLVDKPAVL</sequence>
<dbReference type="EC" id="3.1.1.31" evidence="4 6"/>
<evidence type="ECO:0000256" key="1">
    <source>
        <dbReference type="ARBA" id="ARBA00000832"/>
    </source>
</evidence>
<name>A0A9W8ASN7_9FUNG</name>
<dbReference type="InterPro" id="IPR005900">
    <property type="entry name" value="6-phosphogluconolactonase_DevB"/>
</dbReference>
<dbReference type="InterPro" id="IPR037171">
    <property type="entry name" value="NagB/RpiA_transferase-like"/>
</dbReference>
<organism evidence="8 9">
    <name type="scientific">Dispira parvispora</name>
    <dbReference type="NCBI Taxonomy" id="1520584"/>
    <lineage>
        <taxon>Eukaryota</taxon>
        <taxon>Fungi</taxon>
        <taxon>Fungi incertae sedis</taxon>
        <taxon>Zoopagomycota</taxon>
        <taxon>Kickxellomycotina</taxon>
        <taxon>Dimargaritomycetes</taxon>
        <taxon>Dimargaritales</taxon>
        <taxon>Dimargaritaceae</taxon>
        <taxon>Dispira</taxon>
    </lineage>
</organism>
<dbReference type="EMBL" id="JANBPY010000331">
    <property type="protein sequence ID" value="KAJ1967476.1"/>
    <property type="molecule type" value="Genomic_DNA"/>
</dbReference>
<protein>
    <recommendedName>
        <fullName evidence="4 6">6-phosphogluconolactonase</fullName>
        <shortName evidence="6">6PGL</shortName>
        <ecNumber evidence="4 6">3.1.1.31</ecNumber>
    </recommendedName>
</protein>
<comment type="caution">
    <text evidence="8">The sequence shown here is derived from an EMBL/GenBank/DDBJ whole genome shotgun (WGS) entry which is preliminary data.</text>
</comment>
<evidence type="ECO:0000256" key="5">
    <source>
        <dbReference type="ARBA" id="ARBA00022801"/>
    </source>
</evidence>
<keyword evidence="9" id="KW-1185">Reference proteome</keyword>
<dbReference type="AlphaFoldDB" id="A0A9W8ASN7"/>
<evidence type="ECO:0000313" key="9">
    <source>
        <dbReference type="Proteomes" id="UP001150925"/>
    </source>
</evidence>
<comment type="catalytic activity">
    <reaction evidence="1 6">
        <text>6-phospho-D-glucono-1,5-lactone + H2O = 6-phospho-D-gluconate + H(+)</text>
        <dbReference type="Rhea" id="RHEA:12556"/>
        <dbReference type="ChEBI" id="CHEBI:15377"/>
        <dbReference type="ChEBI" id="CHEBI:15378"/>
        <dbReference type="ChEBI" id="CHEBI:57955"/>
        <dbReference type="ChEBI" id="CHEBI:58759"/>
        <dbReference type="EC" id="3.1.1.31"/>
    </reaction>
</comment>
<evidence type="ECO:0000256" key="3">
    <source>
        <dbReference type="ARBA" id="ARBA00010662"/>
    </source>
</evidence>
<accession>A0A9W8ASN7</accession>
<dbReference type="NCBIfam" id="TIGR01198">
    <property type="entry name" value="pgl"/>
    <property type="match status" value="1"/>
</dbReference>
<dbReference type="InterPro" id="IPR006148">
    <property type="entry name" value="Glc/Gal-6P_isomerase"/>
</dbReference>
<dbReference type="SUPFAM" id="SSF100950">
    <property type="entry name" value="NagB/RpiA/CoA transferase-like"/>
    <property type="match status" value="1"/>
</dbReference>
<dbReference type="GO" id="GO:0017057">
    <property type="term" value="F:6-phosphogluconolactonase activity"/>
    <property type="evidence" value="ECO:0007669"/>
    <property type="project" value="UniProtKB-UniRule"/>
</dbReference>
<proteinExistence type="inferred from homology"/>
<dbReference type="CDD" id="cd01400">
    <property type="entry name" value="6PGL"/>
    <property type="match status" value="1"/>
</dbReference>
<dbReference type="Gene3D" id="3.40.50.1360">
    <property type="match status" value="1"/>
</dbReference>
<evidence type="ECO:0000256" key="4">
    <source>
        <dbReference type="ARBA" id="ARBA00013198"/>
    </source>
</evidence>
<comment type="function">
    <text evidence="6">Hydrolysis of 6-phosphogluconolactone to 6-phosphogluconate.</text>
</comment>
<dbReference type="GO" id="GO:0006098">
    <property type="term" value="P:pentose-phosphate shunt"/>
    <property type="evidence" value="ECO:0007669"/>
    <property type="project" value="InterPro"/>
</dbReference>
<dbReference type="PANTHER" id="PTHR11054">
    <property type="entry name" value="6-PHOSPHOGLUCONOLACTONASE"/>
    <property type="match status" value="1"/>
</dbReference>
<dbReference type="PANTHER" id="PTHR11054:SF0">
    <property type="entry name" value="6-PHOSPHOGLUCONOLACTONASE"/>
    <property type="match status" value="1"/>
</dbReference>
<evidence type="ECO:0000259" key="7">
    <source>
        <dbReference type="Pfam" id="PF01182"/>
    </source>
</evidence>
<reference evidence="8" key="1">
    <citation type="submission" date="2022-07" db="EMBL/GenBank/DDBJ databases">
        <title>Phylogenomic reconstructions and comparative analyses of Kickxellomycotina fungi.</title>
        <authorList>
            <person name="Reynolds N.K."/>
            <person name="Stajich J.E."/>
            <person name="Barry K."/>
            <person name="Grigoriev I.V."/>
            <person name="Crous P."/>
            <person name="Smith M.E."/>
        </authorList>
    </citation>
    <scope>NUCLEOTIDE SEQUENCE</scope>
    <source>
        <strain evidence="8">RSA 1196</strain>
    </source>
</reference>
<dbReference type="FunFam" id="3.40.50.1360:FF:000005">
    <property type="entry name" value="6-phosphogluconolactonase"/>
    <property type="match status" value="1"/>
</dbReference>
<feature type="domain" description="Glucosamine/galactosamine-6-phosphate isomerase" evidence="7">
    <location>
        <begin position="10"/>
        <end position="233"/>
    </location>
</feature>
<keyword evidence="5 6" id="KW-0378">Hydrolase</keyword>
<evidence type="ECO:0000313" key="8">
    <source>
        <dbReference type="EMBL" id="KAJ1967476.1"/>
    </source>
</evidence>
<gene>
    <name evidence="8" type="primary">SOL1</name>
    <name evidence="8" type="ORF">IWQ62_001834</name>
</gene>
<comment type="similarity">
    <text evidence="3 6">Belongs to the glucosamine/galactosamine-6-phosphate isomerase family. 6-phosphogluconolactonase subfamily.</text>
</comment>